<gene>
    <name evidence="1" type="ORF">ASIM_LOCUS14960</name>
</gene>
<reference evidence="3" key="1">
    <citation type="submission" date="2017-02" db="UniProtKB">
        <authorList>
            <consortium name="WormBaseParasite"/>
        </authorList>
    </citation>
    <scope>IDENTIFICATION</scope>
</reference>
<dbReference type="Proteomes" id="UP000267096">
    <property type="component" value="Unassembled WGS sequence"/>
</dbReference>
<accession>A0A0M3K3L2</accession>
<evidence type="ECO:0000313" key="3">
    <source>
        <dbReference type="WBParaSite" id="ASIM_0001555301-mRNA-1"/>
    </source>
</evidence>
<evidence type="ECO:0000313" key="2">
    <source>
        <dbReference type="Proteomes" id="UP000267096"/>
    </source>
</evidence>
<organism evidence="3">
    <name type="scientific">Anisakis simplex</name>
    <name type="common">Herring worm</name>
    <dbReference type="NCBI Taxonomy" id="6269"/>
    <lineage>
        <taxon>Eukaryota</taxon>
        <taxon>Metazoa</taxon>
        <taxon>Ecdysozoa</taxon>
        <taxon>Nematoda</taxon>
        <taxon>Chromadorea</taxon>
        <taxon>Rhabditida</taxon>
        <taxon>Spirurina</taxon>
        <taxon>Ascaridomorpha</taxon>
        <taxon>Ascaridoidea</taxon>
        <taxon>Anisakidae</taxon>
        <taxon>Anisakis</taxon>
        <taxon>Anisakis simplex complex</taxon>
    </lineage>
</organism>
<reference evidence="1 2" key="2">
    <citation type="submission" date="2018-11" db="EMBL/GenBank/DDBJ databases">
        <authorList>
            <consortium name="Pathogen Informatics"/>
        </authorList>
    </citation>
    <scope>NUCLEOTIDE SEQUENCE [LARGE SCALE GENOMIC DNA]</scope>
</reference>
<dbReference type="AlphaFoldDB" id="A0A0M3K3L2"/>
<dbReference type="EMBL" id="UYRR01032023">
    <property type="protein sequence ID" value="VDK53794.1"/>
    <property type="molecule type" value="Genomic_DNA"/>
</dbReference>
<evidence type="ECO:0000313" key="1">
    <source>
        <dbReference type="EMBL" id="VDK53794.1"/>
    </source>
</evidence>
<dbReference type="WBParaSite" id="ASIM_0001555301-mRNA-1">
    <property type="protein sequence ID" value="ASIM_0001555301-mRNA-1"/>
    <property type="gene ID" value="ASIM_0001555301"/>
</dbReference>
<sequence>MKGQKWEQDDMRIPLEFDVNIEATQQSENVSSPYRFLSAASPIAFCMKDFVVNLRSFGYRT</sequence>
<protein>
    <submittedName>
        <fullName evidence="1 3">Uncharacterized protein</fullName>
    </submittedName>
</protein>
<name>A0A0M3K3L2_ANISI</name>
<proteinExistence type="predicted"/>
<keyword evidence="2" id="KW-1185">Reference proteome</keyword>